<dbReference type="Proteomes" id="UP000318055">
    <property type="component" value="Chromosome"/>
</dbReference>
<evidence type="ECO:0000259" key="5">
    <source>
        <dbReference type="PROSITE" id="PS50893"/>
    </source>
</evidence>
<evidence type="ECO:0000256" key="3">
    <source>
        <dbReference type="ARBA" id="ARBA00022741"/>
    </source>
</evidence>
<keyword evidence="2" id="KW-0813">Transport</keyword>
<name>A0A518RKS0_9SPHN</name>
<keyword evidence="3" id="KW-0547">Nucleotide-binding</keyword>
<comment type="similarity">
    <text evidence="1">Belongs to the ABC transporter superfamily.</text>
</comment>
<sequence length="273" mass="29431">MRVPRRAIYGFLGANGTGKTTTIRMVLGVLRAHVGEIRVFGEAMRHGKARRIGALVESPALYDHLTGAENLDLTRRILDLPRREVDRVLELVDLRDVAKRRTGGFSLGMRQRLGIARALLGSPKLLILDEPTNGLDPDGIRDMRVLLQCLPEGGDVTLLISSHLLGEIEAIATHVGLLHAGRLLAEAPLAELLGSQGGVEVATEDRARAALILGEAGFGVCPHADLPGALVVDAADPADIAALLHQRGARLTHLARHRRPLEQVYHDLRAKAA</sequence>
<organism evidence="6 7">
    <name type="scientific">Sphingomonas suaedae</name>
    <dbReference type="NCBI Taxonomy" id="2599297"/>
    <lineage>
        <taxon>Bacteria</taxon>
        <taxon>Pseudomonadati</taxon>
        <taxon>Pseudomonadota</taxon>
        <taxon>Alphaproteobacteria</taxon>
        <taxon>Sphingomonadales</taxon>
        <taxon>Sphingomonadaceae</taxon>
        <taxon>Sphingomonas</taxon>
    </lineage>
</organism>
<protein>
    <submittedName>
        <fullName evidence="6">ATP-binding cassette domain-containing protein</fullName>
    </submittedName>
</protein>
<feature type="domain" description="ABC transporter" evidence="5">
    <location>
        <begin position="1"/>
        <end position="205"/>
    </location>
</feature>
<dbReference type="Pfam" id="PF00005">
    <property type="entry name" value="ABC_tran"/>
    <property type="match status" value="1"/>
</dbReference>
<evidence type="ECO:0000256" key="4">
    <source>
        <dbReference type="ARBA" id="ARBA00022840"/>
    </source>
</evidence>
<reference evidence="6 7" key="1">
    <citation type="submission" date="2019-07" db="EMBL/GenBank/DDBJ databases">
        <title>Sphingomonas alkalisoli sp. nov., isolated from rhizosphere soil of Suaedae salsa.</title>
        <authorList>
            <person name="Zhang H."/>
            <person name="Xu L."/>
            <person name="Zhang J.-X."/>
            <person name="Sun J.-Q."/>
        </authorList>
    </citation>
    <scope>NUCLEOTIDE SEQUENCE [LARGE SCALE GENOMIC DNA]</scope>
    <source>
        <strain evidence="6 7">XS-10</strain>
    </source>
</reference>
<dbReference type="GO" id="GO:0005524">
    <property type="term" value="F:ATP binding"/>
    <property type="evidence" value="ECO:0007669"/>
    <property type="project" value="UniProtKB-KW"/>
</dbReference>
<dbReference type="KEGG" id="ssua:FPZ54_01875"/>
<proteinExistence type="inferred from homology"/>
<evidence type="ECO:0000256" key="1">
    <source>
        <dbReference type="ARBA" id="ARBA00005417"/>
    </source>
</evidence>
<dbReference type="SMART" id="SM00382">
    <property type="entry name" value="AAA"/>
    <property type="match status" value="1"/>
</dbReference>
<dbReference type="PROSITE" id="PS50893">
    <property type="entry name" value="ABC_TRANSPORTER_2"/>
    <property type="match status" value="1"/>
</dbReference>
<evidence type="ECO:0000256" key="2">
    <source>
        <dbReference type="ARBA" id="ARBA00022448"/>
    </source>
</evidence>
<dbReference type="AlphaFoldDB" id="A0A518RKS0"/>
<dbReference type="SUPFAM" id="SSF52540">
    <property type="entry name" value="P-loop containing nucleoside triphosphate hydrolases"/>
    <property type="match status" value="1"/>
</dbReference>
<evidence type="ECO:0000313" key="7">
    <source>
        <dbReference type="Proteomes" id="UP000318055"/>
    </source>
</evidence>
<dbReference type="InterPro" id="IPR003439">
    <property type="entry name" value="ABC_transporter-like_ATP-bd"/>
</dbReference>
<dbReference type="InterPro" id="IPR017871">
    <property type="entry name" value="ABC_transporter-like_CS"/>
</dbReference>
<dbReference type="InterPro" id="IPR003593">
    <property type="entry name" value="AAA+_ATPase"/>
</dbReference>
<dbReference type="PROSITE" id="PS00211">
    <property type="entry name" value="ABC_TRANSPORTER_1"/>
    <property type="match status" value="1"/>
</dbReference>
<dbReference type="PANTHER" id="PTHR43335:SF4">
    <property type="entry name" value="ABC TRANSPORTER, ATP-BINDING PROTEIN"/>
    <property type="match status" value="1"/>
</dbReference>
<dbReference type="PANTHER" id="PTHR43335">
    <property type="entry name" value="ABC TRANSPORTER, ATP-BINDING PROTEIN"/>
    <property type="match status" value="1"/>
</dbReference>
<keyword evidence="7" id="KW-1185">Reference proteome</keyword>
<keyword evidence="4 6" id="KW-0067">ATP-binding</keyword>
<dbReference type="EMBL" id="CP042239">
    <property type="protein sequence ID" value="QDX28051.1"/>
    <property type="molecule type" value="Genomic_DNA"/>
</dbReference>
<dbReference type="Gene3D" id="3.40.50.300">
    <property type="entry name" value="P-loop containing nucleotide triphosphate hydrolases"/>
    <property type="match status" value="1"/>
</dbReference>
<dbReference type="OrthoDB" id="9806044at2"/>
<evidence type="ECO:0000313" key="6">
    <source>
        <dbReference type="EMBL" id="QDX28051.1"/>
    </source>
</evidence>
<dbReference type="GO" id="GO:0016887">
    <property type="term" value="F:ATP hydrolysis activity"/>
    <property type="evidence" value="ECO:0007669"/>
    <property type="project" value="InterPro"/>
</dbReference>
<gene>
    <name evidence="6" type="ORF">FPZ54_01875</name>
</gene>
<dbReference type="InterPro" id="IPR027417">
    <property type="entry name" value="P-loop_NTPase"/>
</dbReference>
<accession>A0A518RKS0</accession>